<comment type="caution">
    <text evidence="1">The sequence shown here is derived from an EMBL/GenBank/DDBJ whole genome shotgun (WGS) entry which is preliminary data.</text>
</comment>
<name>A0A645FDV7_9ZZZZ</name>
<protein>
    <submittedName>
        <fullName evidence="1">Uncharacterized protein</fullName>
    </submittedName>
</protein>
<proteinExistence type="predicted"/>
<reference evidence="1" key="1">
    <citation type="submission" date="2019-08" db="EMBL/GenBank/DDBJ databases">
        <authorList>
            <person name="Kucharzyk K."/>
            <person name="Murdoch R.W."/>
            <person name="Higgins S."/>
            <person name="Loffler F."/>
        </authorList>
    </citation>
    <scope>NUCLEOTIDE SEQUENCE</scope>
</reference>
<dbReference type="EMBL" id="VSSQ01058441">
    <property type="protein sequence ID" value="MPN12150.1"/>
    <property type="molecule type" value="Genomic_DNA"/>
</dbReference>
<evidence type="ECO:0000313" key="1">
    <source>
        <dbReference type="EMBL" id="MPN12150.1"/>
    </source>
</evidence>
<organism evidence="1">
    <name type="scientific">bioreactor metagenome</name>
    <dbReference type="NCBI Taxonomy" id="1076179"/>
    <lineage>
        <taxon>unclassified sequences</taxon>
        <taxon>metagenomes</taxon>
        <taxon>ecological metagenomes</taxon>
    </lineage>
</organism>
<dbReference type="AlphaFoldDB" id="A0A645FDV7"/>
<sequence length="134" mass="15100">MGREEKDIRGEHELTNALVGHASEKLNLFGEVMPRRIAFQPGKIGAIARDQRGKLRVLSLEKAHGFGKNLWLFLLDHPARIENDRPVVGEPEFPSHPLSFRWIRPPFLRADVGITDLDLFGIAGAFHHPVLQVV</sequence>
<gene>
    <name evidence="1" type="ORF">SDC9_159462</name>
</gene>
<accession>A0A645FDV7</accession>